<protein>
    <submittedName>
        <fullName evidence="1">DinB family protein</fullName>
    </submittedName>
</protein>
<dbReference type="EMBL" id="CP107551">
    <property type="protein sequence ID" value="UYP19061.1"/>
    <property type="molecule type" value="Genomic_DNA"/>
</dbReference>
<proteinExistence type="predicted"/>
<gene>
    <name evidence="1" type="ORF">OED52_00210</name>
</gene>
<sequence length="192" mass="21191">MIGGSSYGSELVGQLQELRESVLWKLEGLQEHDLRRPMTPTGTNLLGLVKHLAGCEFGWFGLVFGRPAPIELPWLRPGAEENADMWAAPDESREYVVGLYRRSWEHAAGTFEALDLASTGTVPGSDRPVTLRQAILHMIVETARHAGHVDIVREHIDGFAGRGPGNDNLPHTDAARWRAHVERVQAAADLFL</sequence>
<evidence type="ECO:0000313" key="2">
    <source>
        <dbReference type="Proteomes" id="UP001156484"/>
    </source>
</evidence>
<evidence type="ECO:0000313" key="1">
    <source>
        <dbReference type="EMBL" id="UYP19061.1"/>
    </source>
</evidence>
<reference evidence="1" key="1">
    <citation type="submission" date="2022-10" db="EMBL/GenBank/DDBJ databases">
        <title>Rhodococcus ferula Z13 complete genome.</title>
        <authorList>
            <person name="Long X."/>
            <person name="Zang M."/>
        </authorList>
    </citation>
    <scope>NUCLEOTIDE SEQUENCE</scope>
    <source>
        <strain evidence="1">Z13</strain>
    </source>
</reference>
<name>A0ACD4DGB6_9NOCA</name>
<dbReference type="Proteomes" id="UP001156484">
    <property type="component" value="Chromosome"/>
</dbReference>
<accession>A0ACD4DGB6</accession>
<organism evidence="1 2">
    <name type="scientific">Rhodococcus sacchari</name>
    <dbReference type="NCBI Taxonomy" id="2962047"/>
    <lineage>
        <taxon>Bacteria</taxon>
        <taxon>Bacillati</taxon>
        <taxon>Actinomycetota</taxon>
        <taxon>Actinomycetes</taxon>
        <taxon>Mycobacteriales</taxon>
        <taxon>Nocardiaceae</taxon>
        <taxon>Rhodococcus</taxon>
    </lineage>
</organism>
<keyword evidence="2" id="KW-1185">Reference proteome</keyword>